<protein>
    <submittedName>
        <fullName evidence="1">Uncharacterized protein</fullName>
    </submittedName>
</protein>
<reference evidence="1 2" key="1">
    <citation type="submission" date="2016-03" db="EMBL/GenBank/DDBJ databases">
        <authorList>
            <person name="Ploux O."/>
        </authorList>
    </citation>
    <scope>NUCLEOTIDE SEQUENCE [LARGE SCALE GENOMIC DNA]</scope>
    <source>
        <strain evidence="1 2">URUG2</strain>
    </source>
</reference>
<accession>A0A2D3V8B6</accession>
<dbReference type="Proteomes" id="UP000225277">
    <property type="component" value="Unassembled WGS sequence"/>
</dbReference>
<dbReference type="EMBL" id="FJUY01000011">
    <property type="protein sequence ID" value="CZT21680.1"/>
    <property type="molecule type" value="Genomic_DNA"/>
</dbReference>
<evidence type="ECO:0000313" key="1">
    <source>
        <dbReference type="EMBL" id="CZT21680.1"/>
    </source>
</evidence>
<name>A0A2D3V8B6_9PEZI</name>
<sequence>MLSSLQALQQVGFISDADIGVRDVENGEDDAYSIGKVASTVRNFNFYTQQAIDTMANSKAPTPSCEKAIIVYQKTGKAISSQATALTKIACAPTLPDNVRSEIASGAEKAPRLYARVGTLLAEHCPARVSAITAGGLYVEQAFAPIAEAFSESCDRIGILGIL</sequence>
<keyword evidence="2" id="KW-1185">Reference proteome</keyword>
<proteinExistence type="predicted"/>
<dbReference type="AlphaFoldDB" id="A0A2D3V8B6"/>
<organism evidence="1 2">
    <name type="scientific">Ramularia collo-cygni</name>
    <dbReference type="NCBI Taxonomy" id="112498"/>
    <lineage>
        <taxon>Eukaryota</taxon>
        <taxon>Fungi</taxon>
        <taxon>Dikarya</taxon>
        <taxon>Ascomycota</taxon>
        <taxon>Pezizomycotina</taxon>
        <taxon>Dothideomycetes</taxon>
        <taxon>Dothideomycetidae</taxon>
        <taxon>Mycosphaerellales</taxon>
        <taxon>Mycosphaerellaceae</taxon>
        <taxon>Ramularia</taxon>
    </lineage>
</organism>
<evidence type="ECO:0000313" key="2">
    <source>
        <dbReference type="Proteomes" id="UP000225277"/>
    </source>
</evidence>
<feature type="unsure residue" description="D or N" evidence="1">
    <location>
        <position position="23"/>
    </location>
</feature>
<gene>
    <name evidence="1" type="ORF">RCC_07545</name>
</gene>